<organism evidence="1 2">
    <name type="scientific">Listeria grandensis</name>
    <dbReference type="NCBI Taxonomy" id="1494963"/>
    <lineage>
        <taxon>Bacteria</taxon>
        <taxon>Bacillati</taxon>
        <taxon>Bacillota</taxon>
        <taxon>Bacilli</taxon>
        <taxon>Bacillales</taxon>
        <taxon>Listeriaceae</taxon>
        <taxon>Listeria</taxon>
    </lineage>
</organism>
<sequence>MELERICRLLKQRGEQVIVRKNSVETYHELDEDYYRLERERLKNSEQWHYFYVRSKKEKVVGKEHLASFSDEREGARIFYLWVIIGRNISGKSMNICAIQIMILVQMLRLPSER</sequence>
<evidence type="ECO:0000313" key="1">
    <source>
        <dbReference type="EMBL" id="MBC1935138.1"/>
    </source>
</evidence>
<protein>
    <submittedName>
        <fullName evidence="1">Uncharacterized protein</fullName>
    </submittedName>
</protein>
<accession>A0A7X1CNN6</accession>
<dbReference type="RefSeq" id="WP_185525339.1">
    <property type="nucleotide sequence ID" value="NZ_JAARWN010000001.1"/>
</dbReference>
<dbReference type="Proteomes" id="UP000535908">
    <property type="component" value="Unassembled WGS sequence"/>
</dbReference>
<dbReference type="EMBL" id="JAARWN010000001">
    <property type="protein sequence ID" value="MBC1935138.1"/>
    <property type="molecule type" value="Genomic_DNA"/>
</dbReference>
<reference evidence="1 2" key="1">
    <citation type="submission" date="2020-03" db="EMBL/GenBank/DDBJ databases">
        <title>Soil Listeria distribution.</title>
        <authorList>
            <person name="Liao J."/>
            <person name="Wiedmann M."/>
        </authorList>
    </citation>
    <scope>NUCLEOTIDE SEQUENCE [LARGE SCALE GENOMIC DNA]</scope>
    <source>
        <strain evidence="1 2">FSL L7-0741</strain>
    </source>
</reference>
<dbReference type="AlphaFoldDB" id="A0A7X1CNN6"/>
<gene>
    <name evidence="1" type="ORF">HCA69_02085</name>
</gene>
<proteinExistence type="predicted"/>
<evidence type="ECO:0000313" key="2">
    <source>
        <dbReference type="Proteomes" id="UP000535908"/>
    </source>
</evidence>
<comment type="caution">
    <text evidence="1">The sequence shown here is derived from an EMBL/GenBank/DDBJ whole genome shotgun (WGS) entry which is preliminary data.</text>
</comment>
<name>A0A7X1CNN6_9LIST</name>